<dbReference type="InterPro" id="IPR005152">
    <property type="entry name" value="Lipase_secreted"/>
</dbReference>
<dbReference type="PIRSF" id="PIRSF029171">
    <property type="entry name" value="Esterase_LipA"/>
    <property type="match status" value="1"/>
</dbReference>
<dbReference type="Gene3D" id="3.40.50.1820">
    <property type="entry name" value="alpha/beta hydrolase"/>
    <property type="match status" value="1"/>
</dbReference>
<evidence type="ECO:0008006" key="4">
    <source>
        <dbReference type="Google" id="ProtNLM"/>
    </source>
</evidence>
<evidence type="ECO:0000313" key="3">
    <source>
        <dbReference type="Proteomes" id="UP001596058"/>
    </source>
</evidence>
<proteinExistence type="predicted"/>
<feature type="signal peptide" evidence="1">
    <location>
        <begin position="1"/>
        <end position="29"/>
    </location>
</feature>
<keyword evidence="3" id="KW-1185">Reference proteome</keyword>
<dbReference type="PANTHER" id="PTHR34853:SF1">
    <property type="entry name" value="LIPASE 5"/>
    <property type="match status" value="1"/>
</dbReference>
<dbReference type="EMBL" id="JBHSPA010000006">
    <property type="protein sequence ID" value="MFC5823078.1"/>
    <property type="molecule type" value="Genomic_DNA"/>
</dbReference>
<dbReference type="RefSeq" id="WP_379512616.1">
    <property type="nucleotide sequence ID" value="NZ_JBHSPA010000006.1"/>
</dbReference>
<name>A0ABW1CBN0_9ACTN</name>
<keyword evidence="1" id="KW-0732">Signal</keyword>
<evidence type="ECO:0000256" key="1">
    <source>
        <dbReference type="SAM" id="SignalP"/>
    </source>
</evidence>
<organism evidence="2 3">
    <name type="scientific">Nonomuraea insulae</name>
    <dbReference type="NCBI Taxonomy" id="1616787"/>
    <lineage>
        <taxon>Bacteria</taxon>
        <taxon>Bacillati</taxon>
        <taxon>Actinomycetota</taxon>
        <taxon>Actinomycetes</taxon>
        <taxon>Streptosporangiales</taxon>
        <taxon>Streptosporangiaceae</taxon>
        <taxon>Nonomuraea</taxon>
    </lineage>
</organism>
<dbReference type="PANTHER" id="PTHR34853">
    <property type="match status" value="1"/>
</dbReference>
<gene>
    <name evidence="2" type="ORF">ACFPZ3_04340</name>
</gene>
<sequence>MKNPMRVRLLALACAGVVLATATAPVALAATGAPAAAHAVTIDDRGSIVTADLLARMTAGQVTAYLGKEKFPVPARPQGADLYAVVYRTIGVDGAPTTASGVVALPARSRKGLWTVSYAHGTLATKADAGSVADQDGRTVPLMFAAAGFAGVAPDYLGLGKGPGFHPYMDAATEASASTDLLRAAGELAGRQGRTLSGDVLVTGFSQGGHAAMALGKELRGDPAYRLRGVAPISGPYHVRRAELPALLGGRLEPHSATFYLAYWTVSMNRLHHLYDSPSEVFRDPGVEKLFDGSHDFDEIVAGLPATPRDLVTAAYLKRVAKPSGAVLRATEANDGTCADWRAGVPVRLFAGHGDKDVAFANSRLCLGELRASGVRVKLTDVGDVDHTTSALRSLPQVLDWFGDLRRA</sequence>
<accession>A0ABW1CBN0</accession>
<feature type="chain" id="PRO_5046439304" description="Inactive lipase" evidence="1">
    <location>
        <begin position="30"/>
        <end position="408"/>
    </location>
</feature>
<dbReference type="InterPro" id="IPR029058">
    <property type="entry name" value="AB_hydrolase_fold"/>
</dbReference>
<dbReference type="Gene3D" id="1.10.260.160">
    <property type="match status" value="1"/>
</dbReference>
<dbReference type="Proteomes" id="UP001596058">
    <property type="component" value="Unassembled WGS sequence"/>
</dbReference>
<dbReference type="SUPFAM" id="SSF53474">
    <property type="entry name" value="alpha/beta-Hydrolases"/>
    <property type="match status" value="1"/>
</dbReference>
<reference evidence="3" key="1">
    <citation type="journal article" date="2019" name="Int. J. Syst. Evol. Microbiol.">
        <title>The Global Catalogue of Microorganisms (GCM) 10K type strain sequencing project: providing services to taxonomists for standard genome sequencing and annotation.</title>
        <authorList>
            <consortium name="The Broad Institute Genomics Platform"/>
            <consortium name="The Broad Institute Genome Sequencing Center for Infectious Disease"/>
            <person name="Wu L."/>
            <person name="Ma J."/>
        </authorList>
    </citation>
    <scope>NUCLEOTIDE SEQUENCE [LARGE SCALE GENOMIC DNA]</scope>
    <source>
        <strain evidence="3">CCUG 53903</strain>
    </source>
</reference>
<protein>
    <recommendedName>
        <fullName evidence="4">Inactive lipase</fullName>
    </recommendedName>
</protein>
<comment type="caution">
    <text evidence="2">The sequence shown here is derived from an EMBL/GenBank/DDBJ whole genome shotgun (WGS) entry which is preliminary data.</text>
</comment>
<evidence type="ECO:0000313" key="2">
    <source>
        <dbReference type="EMBL" id="MFC5823078.1"/>
    </source>
</evidence>